<evidence type="ECO:0000313" key="2">
    <source>
        <dbReference type="Proteomes" id="UP001204953"/>
    </source>
</evidence>
<comment type="caution">
    <text evidence="1">The sequence shown here is derived from an EMBL/GenBank/DDBJ whole genome shotgun (WGS) entry which is preliminary data.</text>
</comment>
<sequence length="146" mass="15893">MNQKAVTNSTCLIGLKRIGRLDLLPQVFEVVFAPPTVAVEVQSKLTWLTVQSVQNKSVIATLKTQMDGGEAETIALAMELDDVILILDDKKARRVAQQIGLKVIGTVGMLLRAKQQEVIPEISPLLTALLQVDFRISDAIVSSIVT</sequence>
<dbReference type="AlphaFoldDB" id="A0AAE3GQ45"/>
<gene>
    <name evidence="1" type="ORF">NJ959_05315</name>
</gene>
<evidence type="ECO:0000313" key="1">
    <source>
        <dbReference type="EMBL" id="MCP2727896.1"/>
    </source>
</evidence>
<dbReference type="Proteomes" id="UP001204953">
    <property type="component" value="Unassembled WGS sequence"/>
</dbReference>
<dbReference type="PANTHER" id="PTHR39550">
    <property type="entry name" value="SLL0658 PROTEIN"/>
    <property type="match status" value="1"/>
</dbReference>
<organism evidence="1 2">
    <name type="scientific">Limnofasciculus baicalensis BBK-W-15</name>
    <dbReference type="NCBI Taxonomy" id="2699891"/>
    <lineage>
        <taxon>Bacteria</taxon>
        <taxon>Bacillati</taxon>
        <taxon>Cyanobacteriota</taxon>
        <taxon>Cyanophyceae</taxon>
        <taxon>Coleofasciculales</taxon>
        <taxon>Coleofasciculaceae</taxon>
        <taxon>Limnofasciculus</taxon>
        <taxon>Limnofasciculus baicalensis</taxon>
    </lineage>
</organism>
<accession>A0AAE3GQ45</accession>
<reference evidence="1" key="1">
    <citation type="submission" date="2022-06" db="EMBL/GenBank/DDBJ databases">
        <title>New cyanobacteria of genus Symplocastrum in benthos of Lake Baikal.</title>
        <authorList>
            <person name="Sorokovikova E."/>
            <person name="Tikhonova I."/>
            <person name="Krasnopeev A."/>
            <person name="Evseev P."/>
            <person name="Gladkikh A."/>
            <person name="Belykh O."/>
        </authorList>
    </citation>
    <scope>NUCLEOTIDE SEQUENCE</scope>
    <source>
        <strain evidence="1">BBK-W-15</strain>
    </source>
</reference>
<name>A0AAE3GQ45_9CYAN</name>
<dbReference type="RefSeq" id="WP_254010703.1">
    <property type="nucleotide sequence ID" value="NZ_JAMZMM010000031.1"/>
</dbReference>
<keyword evidence="2" id="KW-1185">Reference proteome</keyword>
<dbReference type="PANTHER" id="PTHR39550:SF1">
    <property type="entry name" value="SLL0658 PROTEIN"/>
    <property type="match status" value="1"/>
</dbReference>
<proteinExistence type="predicted"/>
<protein>
    <submittedName>
        <fullName evidence="1">DUF3368 domain-containing protein</fullName>
    </submittedName>
</protein>
<dbReference type="Pfam" id="PF11848">
    <property type="entry name" value="DUF3368"/>
    <property type="match status" value="1"/>
</dbReference>
<dbReference type="EMBL" id="JAMZMM010000031">
    <property type="protein sequence ID" value="MCP2727896.1"/>
    <property type="molecule type" value="Genomic_DNA"/>
</dbReference>
<dbReference type="InterPro" id="IPR021799">
    <property type="entry name" value="PIN-like_prokaryotic"/>
</dbReference>